<dbReference type="PROSITE" id="PS00161">
    <property type="entry name" value="ISOCITRATE_LYASE"/>
    <property type="match status" value="1"/>
</dbReference>
<gene>
    <name evidence="1" type="ORF">METZ01_LOCUS116584</name>
</gene>
<sequence>MSPQSTLRNRLGEKKILVVPGVYDAFGAIMAERAGFEALYLSGASIAYTKLGSPDIGLITLNELESVVGNVCERSALPIIVDADTGFGNALNVQRTIKLLERAGAAAIQIEDQSLPKRCGHLDGKTLVNAVEMNGKIKAALDARSNNDTVIIARTDAIGVEGYDLAMERAAGFIESGADILFIEAFQNVKQIAGAVERFGNQIPLLVNMVEGGKTPMLPAAELETMGFSVVIFPGGLVRAIAHTAEQYFASLNEMGSTRDYQNRMFNFEELNELLGTDRILEAGKQYGDGGG</sequence>
<dbReference type="PANTHER" id="PTHR42905">
    <property type="entry name" value="PHOSPHOENOLPYRUVATE CARBOXYLASE"/>
    <property type="match status" value="1"/>
</dbReference>
<dbReference type="Pfam" id="PF13714">
    <property type="entry name" value="PEP_mutase"/>
    <property type="match status" value="1"/>
</dbReference>
<protein>
    <recommendedName>
        <fullName evidence="2">Carboxyvinyl-carboxyphosphonate phosphorylmutase</fullName>
    </recommendedName>
</protein>
<proteinExistence type="predicted"/>
<reference evidence="1" key="1">
    <citation type="submission" date="2018-05" db="EMBL/GenBank/DDBJ databases">
        <authorList>
            <person name="Lanie J.A."/>
            <person name="Ng W.-L."/>
            <person name="Kazmierczak K.M."/>
            <person name="Andrzejewski T.M."/>
            <person name="Davidsen T.M."/>
            <person name="Wayne K.J."/>
            <person name="Tettelin H."/>
            <person name="Glass J.I."/>
            <person name="Rusch D."/>
            <person name="Podicherti R."/>
            <person name="Tsui H.-C.T."/>
            <person name="Winkler M.E."/>
        </authorList>
    </citation>
    <scope>NUCLEOTIDE SEQUENCE</scope>
</reference>
<dbReference type="InterPro" id="IPR015813">
    <property type="entry name" value="Pyrv/PenolPyrv_kinase-like_dom"/>
</dbReference>
<dbReference type="SUPFAM" id="SSF51621">
    <property type="entry name" value="Phosphoenolpyruvate/pyruvate domain"/>
    <property type="match status" value="1"/>
</dbReference>
<organism evidence="1">
    <name type="scientific">marine metagenome</name>
    <dbReference type="NCBI Taxonomy" id="408172"/>
    <lineage>
        <taxon>unclassified sequences</taxon>
        <taxon>metagenomes</taxon>
        <taxon>ecological metagenomes</taxon>
    </lineage>
</organism>
<dbReference type="InterPro" id="IPR040442">
    <property type="entry name" value="Pyrv_kinase-like_dom_sf"/>
</dbReference>
<dbReference type="Gene3D" id="3.20.20.60">
    <property type="entry name" value="Phosphoenolpyruvate-binding domains"/>
    <property type="match status" value="1"/>
</dbReference>
<dbReference type="CDD" id="cd00377">
    <property type="entry name" value="ICL_PEPM"/>
    <property type="match status" value="1"/>
</dbReference>
<dbReference type="FunFam" id="3.20.20.60:FF:000009">
    <property type="entry name" value="2-methylisocitrate lyase"/>
    <property type="match status" value="1"/>
</dbReference>
<accession>A0A381XGI8</accession>
<dbReference type="AlphaFoldDB" id="A0A381XGI8"/>
<dbReference type="PANTHER" id="PTHR42905:SF5">
    <property type="entry name" value="CARBOXYVINYL-CARBOXYPHOSPHONATE PHOSPHORYLMUTASE, CHLOROPLASTIC"/>
    <property type="match status" value="1"/>
</dbReference>
<name>A0A381XGI8_9ZZZZ</name>
<evidence type="ECO:0008006" key="2">
    <source>
        <dbReference type="Google" id="ProtNLM"/>
    </source>
</evidence>
<dbReference type="InterPro" id="IPR018523">
    <property type="entry name" value="Isocitrate_lyase_ph_CS"/>
</dbReference>
<dbReference type="InterPro" id="IPR039556">
    <property type="entry name" value="ICL/PEPM"/>
</dbReference>
<dbReference type="EMBL" id="UINC01015062">
    <property type="protein sequence ID" value="SVA63730.1"/>
    <property type="molecule type" value="Genomic_DNA"/>
</dbReference>
<evidence type="ECO:0000313" key="1">
    <source>
        <dbReference type="EMBL" id="SVA63730.1"/>
    </source>
</evidence>
<dbReference type="GO" id="GO:0016833">
    <property type="term" value="F:oxo-acid-lyase activity"/>
    <property type="evidence" value="ECO:0007669"/>
    <property type="project" value="UniProtKB-ARBA"/>
</dbReference>